<proteinExistence type="predicted"/>
<dbReference type="EMBL" id="JAMRXG010000004">
    <property type="protein sequence ID" value="MCM6774035.1"/>
    <property type="molecule type" value="Genomic_DNA"/>
</dbReference>
<dbReference type="AlphaFoldDB" id="A0A9X2E5H9"/>
<evidence type="ECO:0000313" key="2">
    <source>
        <dbReference type="Proteomes" id="UP001139157"/>
    </source>
</evidence>
<gene>
    <name evidence="1" type="ORF">NDR86_11175</name>
</gene>
<accession>A0A9X2E5H9</accession>
<dbReference type="RefSeq" id="WP_251911258.1">
    <property type="nucleotide sequence ID" value="NZ_JAMRXG010000004.1"/>
</dbReference>
<organism evidence="1 2">
    <name type="scientific">Nocardia pulmonis</name>
    <dbReference type="NCBI Taxonomy" id="2951408"/>
    <lineage>
        <taxon>Bacteria</taxon>
        <taxon>Bacillati</taxon>
        <taxon>Actinomycetota</taxon>
        <taxon>Actinomycetes</taxon>
        <taxon>Mycobacteriales</taxon>
        <taxon>Nocardiaceae</taxon>
        <taxon>Nocardia</taxon>
    </lineage>
</organism>
<protein>
    <submittedName>
        <fullName evidence="1">Uncharacterized protein</fullName>
    </submittedName>
</protein>
<evidence type="ECO:0000313" key="1">
    <source>
        <dbReference type="EMBL" id="MCM6774035.1"/>
    </source>
</evidence>
<dbReference type="Gene3D" id="1.10.12.10">
    <property type="entry name" value="Lyase 2-enoyl-coa Hydratase, Chain A, domain 2"/>
    <property type="match status" value="1"/>
</dbReference>
<keyword evidence="2" id="KW-1185">Reference proteome</keyword>
<dbReference type="Proteomes" id="UP001139157">
    <property type="component" value="Unassembled WGS sequence"/>
</dbReference>
<dbReference type="InterPro" id="IPR014748">
    <property type="entry name" value="Enoyl-CoA_hydra_C"/>
</dbReference>
<sequence>MLWHNLDTPSMGAAIALENRDQDLANRDPKVRAYLESYANRRRGGS</sequence>
<name>A0A9X2E5H9_9NOCA</name>
<comment type="caution">
    <text evidence="1">The sequence shown here is derived from an EMBL/GenBank/DDBJ whole genome shotgun (WGS) entry which is preliminary data.</text>
</comment>
<reference evidence="1" key="1">
    <citation type="submission" date="2022-06" db="EMBL/GenBank/DDBJ databases">
        <title>Novel species in genus nocardia.</title>
        <authorList>
            <person name="Li F."/>
        </authorList>
    </citation>
    <scope>NUCLEOTIDE SEQUENCE</scope>
    <source>
        <strain evidence="1">CDC141</strain>
    </source>
</reference>